<accession>A0AC59Z2G6</accession>
<sequence>MNFQILITKWVRSEAGVQGMCLKPLNSHRFTKMKVTTEPYRYVYMFNICLLKCRNSLNVSLSIFFFLNATQGNIFISFLSGLPQCIFISFKAKRFWKLFFCSFK</sequence>
<name>A0AC59Z2G6_RANTA</name>
<reference evidence="1" key="2">
    <citation type="submission" date="2025-03" db="EMBL/GenBank/DDBJ databases">
        <authorList>
            <consortium name="ELIXIR-Norway"/>
            <consortium name="Elixir Norway"/>
        </authorList>
    </citation>
    <scope>NUCLEOTIDE SEQUENCE</scope>
</reference>
<reference evidence="1" key="1">
    <citation type="submission" date="2023-05" db="EMBL/GenBank/DDBJ databases">
        <authorList>
            <consortium name="ELIXIR-Norway"/>
        </authorList>
    </citation>
    <scope>NUCLEOTIDE SEQUENCE</scope>
</reference>
<dbReference type="EMBL" id="OX596106">
    <property type="protein sequence ID" value="CAN0173078.1"/>
    <property type="molecule type" value="Genomic_DNA"/>
</dbReference>
<protein>
    <submittedName>
        <fullName evidence="1">Uncharacterized protein</fullName>
    </submittedName>
</protein>
<proteinExistence type="predicted"/>
<evidence type="ECO:0000313" key="1">
    <source>
        <dbReference type="EMBL" id="CAN0173078.1"/>
    </source>
</evidence>
<organism evidence="1 2">
    <name type="scientific">Rangifer tarandus platyrhynchus</name>
    <name type="common">Svalbard reindeer</name>
    <dbReference type="NCBI Taxonomy" id="3082113"/>
    <lineage>
        <taxon>Eukaryota</taxon>
        <taxon>Metazoa</taxon>
        <taxon>Chordata</taxon>
        <taxon>Craniata</taxon>
        <taxon>Vertebrata</taxon>
        <taxon>Euteleostomi</taxon>
        <taxon>Mammalia</taxon>
        <taxon>Eutheria</taxon>
        <taxon>Laurasiatheria</taxon>
        <taxon>Artiodactyla</taxon>
        <taxon>Ruminantia</taxon>
        <taxon>Pecora</taxon>
        <taxon>Cervidae</taxon>
        <taxon>Odocoileinae</taxon>
        <taxon>Rangifer</taxon>
    </lineage>
</organism>
<evidence type="ECO:0000313" key="2">
    <source>
        <dbReference type="Proteomes" id="UP001162501"/>
    </source>
</evidence>
<gene>
    <name evidence="1" type="ORF">MRATA1EN22A_LOCUS13144</name>
</gene>
<dbReference type="Proteomes" id="UP001162501">
    <property type="component" value="Chromosome 22"/>
</dbReference>